<dbReference type="InterPro" id="IPR050492">
    <property type="entry name" value="Bact_metal-bind_prot9"/>
</dbReference>
<dbReference type="Pfam" id="PF01297">
    <property type="entry name" value="ZnuA"/>
    <property type="match status" value="1"/>
</dbReference>
<dbReference type="PROSITE" id="PS51257">
    <property type="entry name" value="PROKAR_LIPOPROTEIN"/>
    <property type="match status" value="1"/>
</dbReference>
<dbReference type="InterPro" id="IPR006127">
    <property type="entry name" value="ZnuA-like"/>
</dbReference>
<comment type="caution">
    <text evidence="4">The sequence shown here is derived from an EMBL/GenBank/DDBJ whole genome shotgun (WGS) entry which is preliminary data.</text>
</comment>
<dbReference type="SUPFAM" id="SSF53807">
    <property type="entry name" value="Helical backbone' metal receptor"/>
    <property type="match status" value="1"/>
</dbReference>
<protein>
    <submittedName>
        <fullName evidence="4">Zinc ABC transporter substrate-binding protein</fullName>
    </submittedName>
</protein>
<reference evidence="4 5" key="1">
    <citation type="journal article" date="2015" name="Int. J. Syst. Evol. Microbiol.">
        <title>Mariniphaga sediminis sp. nov., isolated from coastal sediment.</title>
        <authorList>
            <person name="Wang F.Q."/>
            <person name="Shen Q.Y."/>
            <person name="Chen G.J."/>
            <person name="Du Z.J."/>
        </authorList>
    </citation>
    <scope>NUCLEOTIDE SEQUENCE [LARGE SCALE GENOMIC DNA]</scope>
    <source>
        <strain evidence="4 5">SY21</strain>
    </source>
</reference>
<keyword evidence="2" id="KW-0813">Transport</keyword>
<dbReference type="OrthoDB" id="9810636at2"/>
<dbReference type="Gene3D" id="3.40.50.1980">
    <property type="entry name" value="Nitrogenase molybdenum iron protein domain"/>
    <property type="match status" value="2"/>
</dbReference>
<dbReference type="Proteomes" id="UP000266441">
    <property type="component" value="Unassembled WGS sequence"/>
</dbReference>
<comment type="similarity">
    <text evidence="1">Belongs to the bacterial solute-binding protein 9 family.</text>
</comment>
<evidence type="ECO:0000256" key="1">
    <source>
        <dbReference type="ARBA" id="ARBA00011028"/>
    </source>
</evidence>
<proteinExistence type="inferred from homology"/>
<keyword evidence="3" id="KW-0732">Signal</keyword>
<keyword evidence="5" id="KW-1185">Reference proteome</keyword>
<evidence type="ECO:0000313" key="5">
    <source>
        <dbReference type="Proteomes" id="UP000266441"/>
    </source>
</evidence>
<dbReference type="EMBL" id="QWET01000004">
    <property type="protein sequence ID" value="RIH65962.1"/>
    <property type="molecule type" value="Genomic_DNA"/>
</dbReference>
<accession>A0A399D5M1</accession>
<dbReference type="PANTHER" id="PTHR42953">
    <property type="entry name" value="HIGH-AFFINITY ZINC UPTAKE SYSTEM PROTEIN ZNUA-RELATED"/>
    <property type="match status" value="1"/>
</dbReference>
<dbReference type="GO" id="GO:0046872">
    <property type="term" value="F:metal ion binding"/>
    <property type="evidence" value="ECO:0007669"/>
    <property type="project" value="InterPro"/>
</dbReference>
<dbReference type="PANTHER" id="PTHR42953:SF3">
    <property type="entry name" value="HIGH-AFFINITY ZINC UPTAKE SYSTEM PROTEIN ZNUA"/>
    <property type="match status" value="1"/>
</dbReference>
<dbReference type="GO" id="GO:0030001">
    <property type="term" value="P:metal ion transport"/>
    <property type="evidence" value="ECO:0007669"/>
    <property type="project" value="InterPro"/>
</dbReference>
<sequence>MNKILVIFTVAIFLFSCNSNKKKNDNQKKPVITVSILPQKTFVEKIAGDDFDVQVLVPQGASPESYNLLPSQLQKISHSAVWFRIGHIGFELSWINKVKELNPEMQVVDLSEGLELIVGEEEQHGDHVHVGGVDPHTWLSPKRVKQMAERITDILTGLNPEKSAEYKANYLKFTKEIDQLDIKIRNALKDYKGRTFITFHPSLSYFAHDYELVQYPLELEGKEPTPQHMAEVVEKARKKNIRVVYIQNEFDKEHARVFAEEIKGEVIEIWPLNPDWESNLLELTNLFIDNF</sequence>
<evidence type="ECO:0000256" key="3">
    <source>
        <dbReference type="ARBA" id="ARBA00022729"/>
    </source>
</evidence>
<gene>
    <name evidence="4" type="ORF">D1164_06765</name>
</gene>
<evidence type="ECO:0000256" key="2">
    <source>
        <dbReference type="ARBA" id="ARBA00022448"/>
    </source>
</evidence>
<evidence type="ECO:0000313" key="4">
    <source>
        <dbReference type="EMBL" id="RIH65962.1"/>
    </source>
</evidence>
<organism evidence="4 5">
    <name type="scientific">Mariniphaga sediminis</name>
    <dbReference type="NCBI Taxonomy" id="1628158"/>
    <lineage>
        <taxon>Bacteria</taxon>
        <taxon>Pseudomonadati</taxon>
        <taxon>Bacteroidota</taxon>
        <taxon>Bacteroidia</taxon>
        <taxon>Marinilabiliales</taxon>
        <taxon>Prolixibacteraceae</taxon>
        <taxon>Mariniphaga</taxon>
    </lineage>
</organism>
<dbReference type="RefSeq" id="WP_119349197.1">
    <property type="nucleotide sequence ID" value="NZ_QWET01000004.1"/>
</dbReference>
<name>A0A399D5M1_9BACT</name>
<dbReference type="AlphaFoldDB" id="A0A399D5M1"/>